<sequence length="756" mass="84209">MLPWLVAHIAIGLVMVALAGYTWLDQRQTQNARELTMAQDLLWQEQGLRLHLQTNQNVLENLAYGLAADGLTEADFAARASLLMKENPELLSVEYLDPKGKRISGLPVYSGRPNSLPPLDDSQVQEAIDGAATLGYAVYSNVLLREEPQVVLVVPFYHLSVYAGAVVAAYSLPELLRLRIPWWMVQRYDLALLDDQGHVVAPADATLMPGSLLTREVGVDPLGHELKLRASVHDNPRASRQVWLLAAVFLLLVLLWWALAMLRRRMLERQAAEIALRDEMGFRSAMEDSLTTGLRAMDRDGRIIYVNPAFCQMMGWSASELLGHVPPMPYWPPEELANCAAAYRAIMDGQTPQNGYQLRFMRRNGERFDVRLYSSRLVDGRGEYRGWMASLYDVTEIRKEREALAASRKQLLTVLEGLESAVSVTDESSGQLLYRNRHHDDLFPLSDDGVCCLVPLMPADSLVAECQDQNTGRWYHVQRRRVEWVDRRSVFLDIAGDITEVRQNAEDLRLQNEKLQHTARLVSMGEMASSLAHELNQPLAAISSYAAAAEDMLSAQPPMLERAGEVLGKIGGQARRAGQIIRGIRDFAAKRAPRREICNVADLISIPVQLLEPVVRKTQARIIVQLPEGLPDFPGDNVMLEQVLFNLLKNGLEAMAGMASSDNPREMTVSARVIPEQNALELVIADRGPGMAGVNDLFQPFFTTKPDGLGIGLNICRSVLEQHRGHLAVEPNPGGGTRFICRLPLFSTQVLTEEAQ</sequence>
<keyword evidence="3" id="KW-0597">Phosphoprotein</keyword>
<dbReference type="SMART" id="SM00388">
    <property type="entry name" value="HisKA"/>
    <property type="match status" value="1"/>
</dbReference>
<dbReference type="SMART" id="SM00091">
    <property type="entry name" value="PAS"/>
    <property type="match status" value="1"/>
</dbReference>
<dbReference type="NCBIfam" id="TIGR00229">
    <property type="entry name" value="sensory_box"/>
    <property type="match status" value="1"/>
</dbReference>
<dbReference type="STRING" id="857265.WG78_03055"/>
<keyword evidence="6" id="KW-0418">Kinase</keyword>
<dbReference type="InterPro" id="IPR004358">
    <property type="entry name" value="Sig_transdc_His_kin-like_C"/>
</dbReference>
<dbReference type="SUPFAM" id="SSF47384">
    <property type="entry name" value="Homodimeric domain of signal transducing histidine kinase"/>
    <property type="match status" value="1"/>
</dbReference>
<evidence type="ECO:0000256" key="4">
    <source>
        <dbReference type="ARBA" id="ARBA00022679"/>
    </source>
</evidence>
<dbReference type="InterPro" id="IPR001610">
    <property type="entry name" value="PAC"/>
</dbReference>
<reference evidence="13 14" key="1">
    <citation type="submission" date="2015-07" db="EMBL/GenBank/DDBJ databases">
        <title>Draft genome sequence of the Amantichitinum ursilacus IGB-41, a new chitin-degrading bacterium.</title>
        <authorList>
            <person name="Kirstahler P."/>
            <person name="Guenther M."/>
            <person name="Grumaz C."/>
            <person name="Rupp S."/>
            <person name="Zibek S."/>
            <person name="Sohn K."/>
        </authorList>
    </citation>
    <scope>NUCLEOTIDE SEQUENCE [LARGE SCALE GENOMIC DNA]</scope>
    <source>
        <strain evidence="13 14">IGB-41</strain>
    </source>
</reference>
<keyword evidence="5" id="KW-0547">Nucleotide-binding</keyword>
<evidence type="ECO:0000256" key="1">
    <source>
        <dbReference type="ARBA" id="ARBA00000085"/>
    </source>
</evidence>
<dbReference type="InterPro" id="IPR036097">
    <property type="entry name" value="HisK_dim/P_sf"/>
</dbReference>
<dbReference type="InterPro" id="IPR000014">
    <property type="entry name" value="PAS"/>
</dbReference>
<comment type="catalytic activity">
    <reaction evidence="1">
        <text>ATP + protein L-histidine = ADP + protein N-phospho-L-histidine.</text>
        <dbReference type="EC" id="2.7.13.3"/>
    </reaction>
</comment>
<dbReference type="PANTHER" id="PTHR43065">
    <property type="entry name" value="SENSOR HISTIDINE KINASE"/>
    <property type="match status" value="1"/>
</dbReference>
<evidence type="ECO:0000313" key="13">
    <source>
        <dbReference type="EMBL" id="KPC54519.1"/>
    </source>
</evidence>
<evidence type="ECO:0000256" key="2">
    <source>
        <dbReference type="ARBA" id="ARBA00012438"/>
    </source>
</evidence>
<gene>
    <name evidence="13" type="primary">fixL_1</name>
    <name evidence="13" type="ORF">WG78_03055</name>
</gene>
<dbReference type="RefSeq" id="WP_053936310.1">
    <property type="nucleotide sequence ID" value="NZ_LAQT01000002.1"/>
</dbReference>
<evidence type="ECO:0000256" key="8">
    <source>
        <dbReference type="ARBA" id="ARBA00023012"/>
    </source>
</evidence>
<dbReference type="PRINTS" id="PR00344">
    <property type="entry name" value="BCTRLSENSOR"/>
</dbReference>
<dbReference type="SUPFAM" id="SSF55785">
    <property type="entry name" value="PYP-like sensor domain (PAS domain)"/>
    <property type="match status" value="1"/>
</dbReference>
<dbReference type="InterPro" id="IPR013656">
    <property type="entry name" value="PAS_4"/>
</dbReference>
<evidence type="ECO:0000256" key="9">
    <source>
        <dbReference type="SAM" id="Phobius"/>
    </source>
</evidence>
<dbReference type="SMART" id="SM00387">
    <property type="entry name" value="HATPase_c"/>
    <property type="match status" value="1"/>
</dbReference>
<dbReference type="Pfam" id="PF02518">
    <property type="entry name" value="HATPase_c"/>
    <property type="match status" value="1"/>
</dbReference>
<keyword evidence="9" id="KW-1133">Transmembrane helix</keyword>
<dbReference type="InterPro" id="IPR003661">
    <property type="entry name" value="HisK_dim/P_dom"/>
</dbReference>
<dbReference type="GO" id="GO:0000155">
    <property type="term" value="F:phosphorelay sensor kinase activity"/>
    <property type="evidence" value="ECO:0007669"/>
    <property type="project" value="InterPro"/>
</dbReference>
<dbReference type="EC" id="2.7.13.3" evidence="2"/>
<evidence type="ECO:0000256" key="7">
    <source>
        <dbReference type="ARBA" id="ARBA00022840"/>
    </source>
</evidence>
<feature type="domain" description="PAC" evidence="12">
    <location>
        <begin position="354"/>
        <end position="406"/>
    </location>
</feature>
<dbReference type="CDD" id="cd00082">
    <property type="entry name" value="HisKA"/>
    <property type="match status" value="1"/>
</dbReference>
<protein>
    <recommendedName>
        <fullName evidence="2">histidine kinase</fullName>
        <ecNumber evidence="2">2.7.13.3</ecNumber>
    </recommendedName>
</protein>
<dbReference type="InterPro" id="IPR003594">
    <property type="entry name" value="HATPase_dom"/>
</dbReference>
<dbReference type="Pfam" id="PF08448">
    <property type="entry name" value="PAS_4"/>
    <property type="match status" value="1"/>
</dbReference>
<keyword evidence="14" id="KW-1185">Reference proteome</keyword>
<evidence type="ECO:0000259" key="12">
    <source>
        <dbReference type="PROSITE" id="PS50113"/>
    </source>
</evidence>
<evidence type="ECO:0000313" key="14">
    <source>
        <dbReference type="Proteomes" id="UP000037939"/>
    </source>
</evidence>
<dbReference type="PANTHER" id="PTHR43065:SF10">
    <property type="entry name" value="PEROXIDE STRESS-ACTIVATED HISTIDINE KINASE MAK3"/>
    <property type="match status" value="1"/>
</dbReference>
<keyword evidence="9" id="KW-0472">Membrane</keyword>
<dbReference type="EMBL" id="LAQT01000002">
    <property type="protein sequence ID" value="KPC54519.1"/>
    <property type="molecule type" value="Genomic_DNA"/>
</dbReference>
<keyword evidence="9" id="KW-0812">Transmembrane</keyword>
<keyword evidence="7" id="KW-0067">ATP-binding</keyword>
<evidence type="ECO:0000256" key="3">
    <source>
        <dbReference type="ARBA" id="ARBA00022553"/>
    </source>
</evidence>
<dbReference type="PROSITE" id="PS50109">
    <property type="entry name" value="HIS_KIN"/>
    <property type="match status" value="1"/>
</dbReference>
<keyword evidence="4 13" id="KW-0808">Transferase</keyword>
<dbReference type="PROSITE" id="PS50112">
    <property type="entry name" value="PAS"/>
    <property type="match status" value="1"/>
</dbReference>
<dbReference type="SUPFAM" id="SSF55874">
    <property type="entry name" value="ATPase domain of HSP90 chaperone/DNA topoisomerase II/histidine kinase"/>
    <property type="match status" value="1"/>
</dbReference>
<proteinExistence type="predicted"/>
<dbReference type="Pfam" id="PF00512">
    <property type="entry name" value="HisKA"/>
    <property type="match status" value="1"/>
</dbReference>
<comment type="caution">
    <text evidence="13">The sequence shown here is derived from an EMBL/GenBank/DDBJ whole genome shotgun (WGS) entry which is preliminary data.</text>
</comment>
<dbReference type="InterPro" id="IPR036890">
    <property type="entry name" value="HATPase_C_sf"/>
</dbReference>
<accession>A0A0N0XKG8</accession>
<dbReference type="Proteomes" id="UP000037939">
    <property type="component" value="Unassembled WGS sequence"/>
</dbReference>
<dbReference type="Gene3D" id="3.30.450.20">
    <property type="entry name" value="PAS domain"/>
    <property type="match status" value="1"/>
</dbReference>
<name>A0A0N0XKG8_9NEIS</name>
<evidence type="ECO:0000259" key="10">
    <source>
        <dbReference type="PROSITE" id="PS50109"/>
    </source>
</evidence>
<dbReference type="InterPro" id="IPR000700">
    <property type="entry name" value="PAS-assoc_C"/>
</dbReference>
<feature type="transmembrane region" description="Helical" evidence="9">
    <location>
        <begin position="242"/>
        <end position="262"/>
    </location>
</feature>
<organism evidence="13 14">
    <name type="scientific">Amantichitinum ursilacus</name>
    <dbReference type="NCBI Taxonomy" id="857265"/>
    <lineage>
        <taxon>Bacteria</taxon>
        <taxon>Pseudomonadati</taxon>
        <taxon>Pseudomonadota</taxon>
        <taxon>Betaproteobacteria</taxon>
        <taxon>Neisseriales</taxon>
        <taxon>Chitinibacteraceae</taxon>
        <taxon>Amantichitinum</taxon>
    </lineage>
</organism>
<evidence type="ECO:0000256" key="5">
    <source>
        <dbReference type="ARBA" id="ARBA00022741"/>
    </source>
</evidence>
<evidence type="ECO:0000259" key="11">
    <source>
        <dbReference type="PROSITE" id="PS50112"/>
    </source>
</evidence>
<evidence type="ECO:0000256" key="6">
    <source>
        <dbReference type="ARBA" id="ARBA00022777"/>
    </source>
</evidence>
<dbReference type="GO" id="GO:0005524">
    <property type="term" value="F:ATP binding"/>
    <property type="evidence" value="ECO:0007669"/>
    <property type="project" value="UniProtKB-KW"/>
</dbReference>
<keyword evidence="8" id="KW-0902">Two-component regulatory system</keyword>
<dbReference type="Gene3D" id="1.10.287.130">
    <property type="match status" value="1"/>
</dbReference>
<dbReference type="InterPro" id="IPR035965">
    <property type="entry name" value="PAS-like_dom_sf"/>
</dbReference>
<feature type="domain" description="PAS" evidence="11">
    <location>
        <begin position="278"/>
        <end position="350"/>
    </location>
</feature>
<feature type="domain" description="Histidine kinase" evidence="10">
    <location>
        <begin position="530"/>
        <end position="747"/>
    </location>
</feature>
<dbReference type="AlphaFoldDB" id="A0A0N0XKG8"/>
<dbReference type="Gene3D" id="3.30.565.10">
    <property type="entry name" value="Histidine kinase-like ATPase, C-terminal domain"/>
    <property type="match status" value="1"/>
</dbReference>
<dbReference type="PROSITE" id="PS50113">
    <property type="entry name" value="PAC"/>
    <property type="match status" value="1"/>
</dbReference>
<dbReference type="InterPro" id="IPR005467">
    <property type="entry name" value="His_kinase_dom"/>
</dbReference>
<dbReference type="CDD" id="cd00130">
    <property type="entry name" value="PAS"/>
    <property type="match status" value="1"/>
</dbReference>
<feature type="transmembrane region" description="Helical" evidence="9">
    <location>
        <begin position="6"/>
        <end position="24"/>
    </location>
</feature>
<dbReference type="SMART" id="SM00086">
    <property type="entry name" value="PAC"/>
    <property type="match status" value="1"/>
</dbReference>